<protein>
    <recommendedName>
        <fullName evidence="3">Ankyrin repeat protein</fullName>
    </recommendedName>
</protein>
<dbReference type="OrthoDB" id="426293at2759"/>
<keyword evidence="2" id="KW-1185">Reference proteome</keyword>
<dbReference type="GeneID" id="94829179"/>
<dbReference type="Proteomes" id="UP000179807">
    <property type="component" value="Unassembled WGS sequence"/>
</dbReference>
<evidence type="ECO:0008006" key="3">
    <source>
        <dbReference type="Google" id="ProtNLM"/>
    </source>
</evidence>
<dbReference type="AlphaFoldDB" id="A0A1J4JHZ8"/>
<proteinExistence type="predicted"/>
<comment type="caution">
    <text evidence="1">The sequence shown here is derived from an EMBL/GenBank/DDBJ whole genome shotgun (WGS) entry which is preliminary data.</text>
</comment>
<evidence type="ECO:0000313" key="1">
    <source>
        <dbReference type="EMBL" id="OHS98742.1"/>
    </source>
</evidence>
<accession>A0A1J4JHZ8</accession>
<organism evidence="1 2">
    <name type="scientific">Tritrichomonas foetus</name>
    <dbReference type="NCBI Taxonomy" id="1144522"/>
    <lineage>
        <taxon>Eukaryota</taxon>
        <taxon>Metamonada</taxon>
        <taxon>Parabasalia</taxon>
        <taxon>Tritrichomonadida</taxon>
        <taxon>Tritrichomonadidae</taxon>
        <taxon>Tritrichomonas</taxon>
    </lineage>
</organism>
<name>A0A1J4JHZ8_9EUKA</name>
<dbReference type="SUPFAM" id="SSF48403">
    <property type="entry name" value="Ankyrin repeat"/>
    <property type="match status" value="1"/>
</dbReference>
<dbReference type="EMBL" id="MLAK01001038">
    <property type="protein sequence ID" value="OHS98742.1"/>
    <property type="molecule type" value="Genomic_DNA"/>
</dbReference>
<sequence>MACFYNDRNDKEDSKYELIKYLLDNTTNIEPRVSNTQGPAQWICKSKSPDIARLFFEKKGDQIDVHRVDQLGYLGPSYLSFFKSNQSDIIDILKIFRQHGFDFNYYNIQTNTPSILESFILAIDKLHNVIKWLLENGANPNVPFVRGNGQFSTLLEKALATYSISHHFKSYQSNK</sequence>
<dbReference type="Gene3D" id="1.25.40.20">
    <property type="entry name" value="Ankyrin repeat-containing domain"/>
    <property type="match status" value="1"/>
</dbReference>
<dbReference type="VEuPathDB" id="TrichDB:TRFO_08754"/>
<reference evidence="1" key="1">
    <citation type="submission" date="2016-10" db="EMBL/GenBank/DDBJ databases">
        <authorList>
            <person name="Benchimol M."/>
            <person name="Almeida L.G."/>
            <person name="Vasconcelos A.T."/>
            <person name="Perreira-Neves A."/>
            <person name="Rosa I.A."/>
            <person name="Tasca T."/>
            <person name="Bogo M.R."/>
            <person name="de Souza W."/>
        </authorList>
    </citation>
    <scope>NUCLEOTIDE SEQUENCE [LARGE SCALE GENOMIC DNA]</scope>
    <source>
        <strain evidence="1">K</strain>
    </source>
</reference>
<dbReference type="RefSeq" id="XP_068351879.1">
    <property type="nucleotide sequence ID" value="XM_068494475.1"/>
</dbReference>
<dbReference type="InterPro" id="IPR036770">
    <property type="entry name" value="Ankyrin_rpt-contain_sf"/>
</dbReference>
<gene>
    <name evidence="1" type="ORF">TRFO_08754</name>
</gene>
<evidence type="ECO:0000313" key="2">
    <source>
        <dbReference type="Proteomes" id="UP000179807"/>
    </source>
</evidence>